<dbReference type="GO" id="GO:0005743">
    <property type="term" value="C:mitochondrial inner membrane"/>
    <property type="evidence" value="ECO:0007669"/>
    <property type="project" value="UniProtKB-SubCell"/>
</dbReference>
<evidence type="ECO:0000256" key="7">
    <source>
        <dbReference type="ARBA" id="ARBA00022982"/>
    </source>
</evidence>
<evidence type="ECO:0000256" key="10">
    <source>
        <dbReference type="ARBA" id="ARBA00031021"/>
    </source>
</evidence>
<evidence type="ECO:0000313" key="13">
    <source>
        <dbReference type="Proteomes" id="UP000887569"/>
    </source>
</evidence>
<dbReference type="WBParaSite" id="PgR105_g039_t03">
    <property type="protein sequence ID" value="PgR105_g039_t03"/>
    <property type="gene ID" value="PgR105_g039"/>
</dbReference>
<dbReference type="Gene3D" id="1.10.1090.10">
    <property type="entry name" value="Cytochrome b-c1 complex subunit 7"/>
    <property type="match status" value="1"/>
</dbReference>
<name>A0A915CAN5_PARUN</name>
<keyword evidence="9" id="KW-0472">Membrane</keyword>
<keyword evidence="6" id="KW-0999">Mitochondrion inner membrane</keyword>
<dbReference type="Pfam" id="PF02271">
    <property type="entry name" value="UCR_14kD"/>
    <property type="match status" value="1"/>
</dbReference>
<protein>
    <recommendedName>
        <fullName evidence="3">Cytochrome b-c1 complex subunit 7</fullName>
    </recommendedName>
    <alternativeName>
        <fullName evidence="10">Complex III subunit VII</fullName>
    </alternativeName>
    <alternativeName>
        <fullName evidence="11">Ubiquinol-cytochrome c reductase complex 14 kDa protein</fullName>
    </alternativeName>
</protein>
<evidence type="ECO:0000256" key="2">
    <source>
        <dbReference type="ARBA" id="ARBA00008554"/>
    </source>
</evidence>
<evidence type="ECO:0000256" key="3">
    <source>
        <dbReference type="ARBA" id="ARBA00016323"/>
    </source>
</evidence>
<evidence type="ECO:0000256" key="1">
    <source>
        <dbReference type="ARBA" id="ARBA00004443"/>
    </source>
</evidence>
<sequence length="135" mass="16262">MAPWDIVPAAAKNIKWAYNNGFFRAARYISWHYLWGGREYGLLFHDQYFEPAPEVTEALRRLNLKEPWLFDQRKIRLSQAHTLAMHGERLPKDKWTKWEEETWYLKPYLDEIEAEKKARAESSGLVPGFWLRRKH</sequence>
<dbReference type="FunFam" id="1.10.1090.10:FF:000004">
    <property type="entry name" value="Probable cytochrome b-c1 complex subunit 7"/>
    <property type="match status" value="1"/>
</dbReference>
<evidence type="ECO:0000256" key="5">
    <source>
        <dbReference type="ARBA" id="ARBA00022660"/>
    </source>
</evidence>
<evidence type="ECO:0000256" key="4">
    <source>
        <dbReference type="ARBA" id="ARBA00022448"/>
    </source>
</evidence>
<dbReference type="InterPro" id="IPR036544">
    <property type="entry name" value="QCR7_sf"/>
</dbReference>
<comment type="subunit">
    <text evidence="12">Component of the ubiquinol-cytochrome c oxidoreductase (cytochrome b-c1 complex, complex III, CIII), a multisubunit enzyme composed of 3 respiratory subunits cytochrome b, cytochrome c1 and Rieske protein, 2 core protein subunits, and additional low-molecular weight protein subunits. The complex exists as an obligatory dimer and forms supercomplexes (SCs) in the inner mitochondrial membrane with cytochrome c oxidase (complex IV, CIV).</text>
</comment>
<evidence type="ECO:0000256" key="11">
    <source>
        <dbReference type="ARBA" id="ARBA00032927"/>
    </source>
</evidence>
<dbReference type="Proteomes" id="UP000887569">
    <property type="component" value="Unplaced"/>
</dbReference>
<evidence type="ECO:0000256" key="6">
    <source>
        <dbReference type="ARBA" id="ARBA00022792"/>
    </source>
</evidence>
<reference evidence="14" key="1">
    <citation type="submission" date="2022-11" db="UniProtKB">
        <authorList>
            <consortium name="WormBaseParasite"/>
        </authorList>
    </citation>
    <scope>IDENTIFICATION</scope>
</reference>
<keyword evidence="8" id="KW-0496">Mitochondrion</keyword>
<accession>A0A915CAN5</accession>
<evidence type="ECO:0000256" key="12">
    <source>
        <dbReference type="ARBA" id="ARBA00038521"/>
    </source>
</evidence>
<evidence type="ECO:0000256" key="8">
    <source>
        <dbReference type="ARBA" id="ARBA00023128"/>
    </source>
</evidence>
<dbReference type="GO" id="GO:0045275">
    <property type="term" value="C:respiratory chain complex III"/>
    <property type="evidence" value="ECO:0007669"/>
    <property type="project" value="InterPro"/>
</dbReference>
<comment type="subcellular location">
    <subcellularLocation>
        <location evidence="1">Mitochondrion inner membrane</location>
        <topology evidence="1">Peripheral membrane protein</topology>
        <orientation evidence="1">Matrix side</orientation>
    </subcellularLocation>
</comment>
<keyword evidence="7" id="KW-0249">Electron transport</keyword>
<dbReference type="PANTHER" id="PTHR12022">
    <property type="entry name" value="UBIQUINOL-CYTOCHROME C REDUCTASE COMPLEX 14 KD PROTEIN"/>
    <property type="match status" value="1"/>
</dbReference>
<evidence type="ECO:0000256" key="9">
    <source>
        <dbReference type="ARBA" id="ARBA00023136"/>
    </source>
</evidence>
<proteinExistence type="inferred from homology"/>
<evidence type="ECO:0000313" key="14">
    <source>
        <dbReference type="WBParaSite" id="PgR105_g039_t03"/>
    </source>
</evidence>
<comment type="similarity">
    <text evidence="2">Belongs to the UQCRB/QCR7 family.</text>
</comment>
<dbReference type="PANTHER" id="PTHR12022:SF0">
    <property type="entry name" value="CYTOCHROME B-C1 COMPLEX SUBUNIT 7"/>
    <property type="match status" value="1"/>
</dbReference>
<dbReference type="SUPFAM" id="SSF81524">
    <property type="entry name" value="14 kDa protein of cytochrome bc1 complex (Ubiquinol-cytochrome c reductase)"/>
    <property type="match status" value="1"/>
</dbReference>
<keyword evidence="13" id="KW-1185">Reference proteome</keyword>
<dbReference type="InterPro" id="IPR003197">
    <property type="entry name" value="QCR7"/>
</dbReference>
<keyword evidence="5" id="KW-0679">Respiratory chain</keyword>
<dbReference type="AlphaFoldDB" id="A0A915CAN5"/>
<organism evidence="13 14">
    <name type="scientific">Parascaris univalens</name>
    <name type="common">Nematode worm</name>
    <dbReference type="NCBI Taxonomy" id="6257"/>
    <lineage>
        <taxon>Eukaryota</taxon>
        <taxon>Metazoa</taxon>
        <taxon>Ecdysozoa</taxon>
        <taxon>Nematoda</taxon>
        <taxon>Chromadorea</taxon>
        <taxon>Rhabditida</taxon>
        <taxon>Spirurina</taxon>
        <taxon>Ascaridomorpha</taxon>
        <taxon>Ascaridoidea</taxon>
        <taxon>Ascarididae</taxon>
        <taxon>Parascaris</taxon>
    </lineage>
</organism>
<keyword evidence="4" id="KW-0813">Transport</keyword>
<dbReference type="GO" id="GO:0006122">
    <property type="term" value="P:mitochondrial electron transport, ubiquinol to cytochrome c"/>
    <property type="evidence" value="ECO:0007669"/>
    <property type="project" value="InterPro"/>
</dbReference>